<name>A0AAE3KUN1_9BACT</name>
<reference evidence="1 2" key="1">
    <citation type="submission" date="2018-11" db="EMBL/GenBank/DDBJ databases">
        <title>Novel bacteria species description.</title>
        <authorList>
            <person name="Han J.-H."/>
        </authorList>
    </citation>
    <scope>NUCLEOTIDE SEQUENCE [LARGE SCALE GENOMIC DNA]</scope>
    <source>
        <strain evidence="1 2">KCTC23259</strain>
    </source>
</reference>
<accession>A0AAE3KUN1</accession>
<evidence type="ECO:0000313" key="1">
    <source>
        <dbReference type="EMBL" id="MCP9765114.1"/>
    </source>
</evidence>
<dbReference type="EMBL" id="RJUF01000180">
    <property type="protein sequence ID" value="MCP9765114.1"/>
    <property type="molecule type" value="Genomic_DNA"/>
</dbReference>
<dbReference type="AlphaFoldDB" id="A0AAE3KUN1"/>
<evidence type="ECO:0000313" key="2">
    <source>
        <dbReference type="Proteomes" id="UP001204144"/>
    </source>
</evidence>
<dbReference type="RefSeq" id="WP_255038801.1">
    <property type="nucleotide sequence ID" value="NZ_RJUF01000180.1"/>
</dbReference>
<sequence length="94" mass="10937">MKNKNEGPEYLLIKNPMNGKHVNVMPLFVLLEECHSAESGSLNNFIKPLQEMQDFINTEMCLKDRDENTFMELGNVNFNIIRLRRMFEAMAEAV</sequence>
<gene>
    <name evidence="1" type="ORF">EGI31_19445</name>
</gene>
<keyword evidence="2" id="KW-1185">Reference proteome</keyword>
<dbReference type="Proteomes" id="UP001204144">
    <property type="component" value="Unassembled WGS sequence"/>
</dbReference>
<protein>
    <submittedName>
        <fullName evidence="1">Uncharacterized protein</fullName>
    </submittedName>
</protein>
<organism evidence="1 2">
    <name type="scientific">Lacihabitans soyangensis</name>
    <dbReference type="NCBI Taxonomy" id="869394"/>
    <lineage>
        <taxon>Bacteria</taxon>
        <taxon>Pseudomonadati</taxon>
        <taxon>Bacteroidota</taxon>
        <taxon>Cytophagia</taxon>
        <taxon>Cytophagales</taxon>
        <taxon>Leadbetterellaceae</taxon>
        <taxon>Lacihabitans</taxon>
    </lineage>
</organism>
<comment type="caution">
    <text evidence="1">The sequence shown here is derived from an EMBL/GenBank/DDBJ whole genome shotgun (WGS) entry which is preliminary data.</text>
</comment>
<proteinExistence type="predicted"/>